<name>K9GD47_PEND2</name>
<organism evidence="2 3">
    <name type="scientific">Penicillium digitatum (strain PHI26 / CECT 20796)</name>
    <name type="common">Green mold</name>
    <dbReference type="NCBI Taxonomy" id="1170229"/>
    <lineage>
        <taxon>Eukaryota</taxon>
        <taxon>Fungi</taxon>
        <taxon>Dikarya</taxon>
        <taxon>Ascomycota</taxon>
        <taxon>Pezizomycotina</taxon>
        <taxon>Eurotiomycetes</taxon>
        <taxon>Eurotiomycetidae</taxon>
        <taxon>Eurotiales</taxon>
        <taxon>Aspergillaceae</taxon>
        <taxon>Penicillium</taxon>
    </lineage>
</organism>
<evidence type="ECO:0000313" key="3">
    <source>
        <dbReference type="Proteomes" id="UP000009882"/>
    </source>
</evidence>
<keyword evidence="3" id="KW-1185">Reference proteome</keyword>
<dbReference type="HOGENOM" id="CLU_1855946_0_0_1"/>
<dbReference type="STRING" id="1170229.K9GD47"/>
<feature type="compositionally biased region" description="Polar residues" evidence="1">
    <location>
        <begin position="82"/>
        <end position="105"/>
    </location>
</feature>
<dbReference type="EMBL" id="AKCT01000174">
    <property type="protein sequence ID" value="EKV12743.1"/>
    <property type="molecule type" value="Genomic_DNA"/>
</dbReference>
<comment type="caution">
    <text evidence="2">The sequence shown here is derived from an EMBL/GenBank/DDBJ whole genome shotgun (WGS) entry which is preliminary data.</text>
</comment>
<dbReference type="InParanoid" id="K9GD47"/>
<dbReference type="Proteomes" id="UP000009882">
    <property type="component" value="Unassembled WGS sequence"/>
</dbReference>
<proteinExistence type="predicted"/>
<reference evidence="3" key="1">
    <citation type="journal article" date="2012" name="BMC Genomics">
        <title>Genome sequence of the necrotrophic fungus Penicillium digitatum, the main postharvest pathogen of citrus.</title>
        <authorList>
            <person name="Marcet-Houben M."/>
            <person name="Ballester A.-R."/>
            <person name="de la Fuente B."/>
            <person name="Harries E."/>
            <person name="Marcos J.F."/>
            <person name="Gonzalez-Candelas L."/>
            <person name="Gabaldon T."/>
        </authorList>
    </citation>
    <scope>NUCLEOTIDE SEQUENCE [LARGE SCALE GENOMIC DNA]</scope>
    <source>
        <strain evidence="3">PHI26 / CECT 20796</strain>
    </source>
</reference>
<feature type="region of interest" description="Disordered" evidence="1">
    <location>
        <begin position="1"/>
        <end position="30"/>
    </location>
</feature>
<gene>
    <name evidence="2" type="ORF">PDIG_41790</name>
</gene>
<protein>
    <submittedName>
        <fullName evidence="2">Uncharacterized protein</fullName>
    </submittedName>
</protein>
<feature type="compositionally biased region" description="Low complexity" evidence="1">
    <location>
        <begin position="1"/>
        <end position="16"/>
    </location>
</feature>
<evidence type="ECO:0000256" key="1">
    <source>
        <dbReference type="SAM" id="MobiDB-lite"/>
    </source>
</evidence>
<accession>K9GD47</accession>
<evidence type="ECO:0000313" key="2">
    <source>
        <dbReference type="EMBL" id="EKV12743.1"/>
    </source>
</evidence>
<feature type="region of interest" description="Disordered" evidence="1">
    <location>
        <begin position="61"/>
        <end position="107"/>
    </location>
</feature>
<dbReference type="AlphaFoldDB" id="K9GD47"/>
<sequence>MALSRESQRSLLSEDLINAPPERSWNPFNNRLTDSGHRYHAPSDSTSSCSEEVLRDVGLGISNSSGDTIPGQIPAYNRHSTDSTVTTTPNSYSASQTPHTSNGSPETALVGPVDSLGARCLCHRLFRSCCDARGPSPR</sequence>